<organism evidence="2 3">
    <name type="scientific">Stephania cephalantha</name>
    <dbReference type="NCBI Taxonomy" id="152367"/>
    <lineage>
        <taxon>Eukaryota</taxon>
        <taxon>Viridiplantae</taxon>
        <taxon>Streptophyta</taxon>
        <taxon>Embryophyta</taxon>
        <taxon>Tracheophyta</taxon>
        <taxon>Spermatophyta</taxon>
        <taxon>Magnoliopsida</taxon>
        <taxon>Ranunculales</taxon>
        <taxon>Menispermaceae</taxon>
        <taxon>Menispermoideae</taxon>
        <taxon>Cissampelideae</taxon>
        <taxon>Stephania</taxon>
    </lineage>
</organism>
<dbReference type="Proteomes" id="UP001419268">
    <property type="component" value="Unassembled WGS sequence"/>
</dbReference>
<sequence>MTDWSMYELEDIAWDEIGETDDHIVPHPSGEKYSSKDVWSKKPRYEVVSATRKSASFKSVAKDVFHGKKETGFPTLKGEEASMLEKGPWSRTPDGVFPDFSNTENMKDGSSLTSNDGNLSDNCFKSTEMDSLSTGFCEDDAVLSNKGATIGSSMCRFPLGDMSPTDDELTFFGGTHDEKESSDLLYYGWPDIGNFEDVDRMFRSCDSTFGIGSSANSDELPWLSSSSRALNDSEDSLGAGFKSSYLELSALKNASKHCEVDTNLISNDLKSSVSERKSIANTSSISQANGVSGELEVKISLAQTFSGNNGPGKLQRKQSKHPHQSDGKRKDRSLEYAIDRSFHGVGKTKQTQKLPNSSSVKQVTHSPDGVQQNNSVQSDSVGYLGTFNPYVNVNYNRPALQTPVTQTISCNKSGDNSSTSLTSKTSFAANHAMPSERSSVHLLSILPKNSEQKMEKLCGQHQVQSNGNIFPQHGGSVVHDACAEQILFQKQRNQSLDEFTGHNAADGEGIETPAEVDSSIAQESSCMSSVLSDDFSLEANSFRQLQHVMQKLDIRTKLCIRDSLYRLARNAEQRHNNLRNLDCSSRDNSGLHTTDDLNKSAGFMDFETNTNPIDRSIAHLLFHGPSDPCTRPANDALSLESRTIIQGSTTGQPVMPEKLVHEEESASGDSKLPVSD</sequence>
<dbReference type="InterPro" id="IPR039928">
    <property type="entry name" value="LNK"/>
</dbReference>
<dbReference type="AlphaFoldDB" id="A0AAP0I966"/>
<evidence type="ECO:0008006" key="4">
    <source>
        <dbReference type="Google" id="ProtNLM"/>
    </source>
</evidence>
<feature type="compositionally biased region" description="Polar residues" evidence="1">
    <location>
        <begin position="348"/>
        <end position="376"/>
    </location>
</feature>
<feature type="region of interest" description="Disordered" evidence="1">
    <location>
        <begin position="306"/>
        <end position="376"/>
    </location>
</feature>
<proteinExistence type="predicted"/>
<dbReference type="GO" id="GO:0007623">
    <property type="term" value="P:circadian rhythm"/>
    <property type="evidence" value="ECO:0007669"/>
    <property type="project" value="InterPro"/>
</dbReference>
<evidence type="ECO:0000313" key="2">
    <source>
        <dbReference type="EMBL" id="KAK9111049.1"/>
    </source>
</evidence>
<dbReference type="PANTHER" id="PTHR33334">
    <property type="entry name" value="PROTEIN LNK1"/>
    <property type="match status" value="1"/>
</dbReference>
<evidence type="ECO:0000256" key="1">
    <source>
        <dbReference type="SAM" id="MobiDB-lite"/>
    </source>
</evidence>
<comment type="caution">
    <text evidence="2">The sequence shown here is derived from an EMBL/GenBank/DDBJ whole genome shotgun (WGS) entry which is preliminary data.</text>
</comment>
<name>A0AAP0I966_9MAGN</name>
<reference evidence="2 3" key="1">
    <citation type="submission" date="2024-01" db="EMBL/GenBank/DDBJ databases">
        <title>Genome assemblies of Stephania.</title>
        <authorList>
            <person name="Yang L."/>
        </authorList>
    </citation>
    <scope>NUCLEOTIDE SEQUENCE [LARGE SCALE GENOMIC DNA]</scope>
    <source>
        <strain evidence="2">JXDWG</strain>
        <tissue evidence="2">Leaf</tissue>
    </source>
</reference>
<gene>
    <name evidence="2" type="ORF">Scep_018568</name>
</gene>
<feature type="region of interest" description="Disordered" evidence="1">
    <location>
        <begin position="646"/>
        <end position="676"/>
    </location>
</feature>
<feature type="compositionally biased region" description="Basic and acidic residues" evidence="1">
    <location>
        <begin position="323"/>
        <end position="342"/>
    </location>
</feature>
<keyword evidence="3" id="KW-1185">Reference proteome</keyword>
<evidence type="ECO:0000313" key="3">
    <source>
        <dbReference type="Proteomes" id="UP001419268"/>
    </source>
</evidence>
<dbReference type="PANTHER" id="PTHR33334:SF8">
    <property type="entry name" value="PROTEIN LNK1"/>
    <property type="match status" value="1"/>
</dbReference>
<accession>A0AAP0I966</accession>
<dbReference type="GO" id="GO:0006355">
    <property type="term" value="P:regulation of DNA-templated transcription"/>
    <property type="evidence" value="ECO:0007669"/>
    <property type="project" value="InterPro"/>
</dbReference>
<dbReference type="EMBL" id="JBBNAG010000008">
    <property type="protein sequence ID" value="KAK9111049.1"/>
    <property type="molecule type" value="Genomic_DNA"/>
</dbReference>
<protein>
    <recommendedName>
        <fullName evidence="4">Protein LNK1</fullName>
    </recommendedName>
</protein>